<dbReference type="Gene3D" id="3.40.630.30">
    <property type="match status" value="1"/>
</dbReference>
<name>A0A1H1N0X0_9ACTN</name>
<protein>
    <submittedName>
        <fullName evidence="2">Ribosomal protein S18 acetylase RimI</fullName>
    </submittedName>
</protein>
<proteinExistence type="predicted"/>
<dbReference type="AlphaFoldDB" id="A0A1H1N0X0"/>
<dbReference type="CDD" id="cd04301">
    <property type="entry name" value="NAT_SF"/>
    <property type="match status" value="1"/>
</dbReference>
<dbReference type="InterPro" id="IPR016181">
    <property type="entry name" value="Acyl_CoA_acyltransferase"/>
</dbReference>
<keyword evidence="3" id="KW-1185">Reference proteome</keyword>
<accession>A0A1H1N0X0</accession>
<dbReference type="GO" id="GO:0016747">
    <property type="term" value="F:acyltransferase activity, transferring groups other than amino-acyl groups"/>
    <property type="evidence" value="ECO:0007669"/>
    <property type="project" value="InterPro"/>
</dbReference>
<dbReference type="PROSITE" id="PS51186">
    <property type="entry name" value="GNAT"/>
    <property type="match status" value="1"/>
</dbReference>
<organism evidence="2 3">
    <name type="scientific">Microlunatus soli</name>
    <dbReference type="NCBI Taxonomy" id="630515"/>
    <lineage>
        <taxon>Bacteria</taxon>
        <taxon>Bacillati</taxon>
        <taxon>Actinomycetota</taxon>
        <taxon>Actinomycetes</taxon>
        <taxon>Propionibacteriales</taxon>
        <taxon>Propionibacteriaceae</taxon>
        <taxon>Microlunatus</taxon>
    </lineage>
</organism>
<dbReference type="InterPro" id="IPR000182">
    <property type="entry name" value="GNAT_dom"/>
</dbReference>
<evidence type="ECO:0000259" key="1">
    <source>
        <dbReference type="PROSITE" id="PS51186"/>
    </source>
</evidence>
<evidence type="ECO:0000313" key="2">
    <source>
        <dbReference type="EMBL" id="SDR91819.1"/>
    </source>
</evidence>
<feature type="domain" description="N-acetyltransferase" evidence="1">
    <location>
        <begin position="9"/>
        <end position="175"/>
    </location>
</feature>
<evidence type="ECO:0000313" key="3">
    <source>
        <dbReference type="Proteomes" id="UP000199103"/>
    </source>
</evidence>
<dbReference type="Pfam" id="PF00583">
    <property type="entry name" value="Acetyltransf_1"/>
    <property type="match status" value="1"/>
</dbReference>
<reference evidence="2 3" key="1">
    <citation type="submission" date="2016-10" db="EMBL/GenBank/DDBJ databases">
        <authorList>
            <person name="de Groot N.N."/>
        </authorList>
    </citation>
    <scope>NUCLEOTIDE SEQUENCE [LARGE SCALE GENOMIC DNA]</scope>
    <source>
        <strain evidence="2 3">DSM 21800</strain>
    </source>
</reference>
<keyword evidence="2" id="KW-0687">Ribonucleoprotein</keyword>
<dbReference type="SUPFAM" id="SSF55729">
    <property type="entry name" value="Acyl-CoA N-acyltransferases (Nat)"/>
    <property type="match status" value="1"/>
</dbReference>
<dbReference type="GO" id="GO:0005840">
    <property type="term" value="C:ribosome"/>
    <property type="evidence" value="ECO:0007669"/>
    <property type="project" value="UniProtKB-KW"/>
</dbReference>
<dbReference type="STRING" id="630515.SAMN04489812_0308"/>
<dbReference type="EMBL" id="LT629772">
    <property type="protein sequence ID" value="SDR91819.1"/>
    <property type="molecule type" value="Genomic_DNA"/>
</dbReference>
<keyword evidence="2" id="KW-0689">Ribosomal protein</keyword>
<sequence>MAGTIVPMVRIRDLNTTDDAEVRAYYDIYRRAERDGNPDARVYSYAETAASVRGPSAGMSFQVSVAEVDEVAGPVGAVMTIGSTTDNLRSAWVAVHVLPEHTGNGVGTALLATGEQRMAEQGRTELTAEFALQGDRVERNRGFAERHGYRWTYNEVERRLPLPIDDGLLDELDAEARPHRTGYRLVTFDGPVPQQWAQGYCDVNNRLVLDAPHGDLEVEARRRTPELLAEQDAEINASGRRRVSALAIAPDGSVAALSSCVISDPDEESVDQWATVVDRAHRGHRLGMSVKVAGYRLLRDLAPDKRYLQTGNAETNRWMIAINEAFGFAVHSTIGVFVKRID</sequence>
<gene>
    <name evidence="2" type="ORF">SAMN04489812_0308</name>
</gene>
<dbReference type="Proteomes" id="UP000199103">
    <property type="component" value="Chromosome I"/>
</dbReference>